<dbReference type="PANTHER" id="PTHR48100:SF62">
    <property type="entry name" value="GLUCOSYL-3-PHOSPHOGLYCERATE PHOSPHATASE"/>
    <property type="match status" value="1"/>
</dbReference>
<feature type="active site" description="Proton donor/acceptor; for phosphatase activity" evidence="1">
    <location>
        <position position="278"/>
    </location>
</feature>
<dbReference type="SUPFAM" id="SSF53098">
    <property type="entry name" value="Ribonuclease H-like"/>
    <property type="match status" value="1"/>
</dbReference>
<protein>
    <submittedName>
        <fullName evidence="5">Bifunctional RNase H/acid phosphatase</fullName>
    </submittedName>
</protein>
<sequence length="401" mass="42994">MKLVIEADGGSRGNPGIAGSGTVIYEADGTTVVRKLAYVVGTATNNVAEYHALYNGLCVAQQLGATDISVRMDSKLVVEQMSGRWKIKHPDMRELALKCQKILRTLHSAEFTWVPRRQNAAADALANLAMDAGATGHPIGFLTLDNDATEDVTETADIADITPTMATPMTDAAGSKATAAETPAPTTWNGATTNATRMLLLRHGQTTMSRRRQYSGLSNPPLTELGEWQASRAAHRIAAADDIPTAIIASPLARCQQTAQTVADLLNLPVNTEPGLVELDFGQWDGLTFAQANAADPKLHARWLLDPTLPAPGGESLAQAHERVTAARKRLQERYQGCTILVVSHVTPIKSILGQALDAAANIYHRLHLDLASLSIAEFYADGPTCVRLVNDTSYLKVQST</sequence>
<feature type="active site" description="Tele-phosphohistidine intermediate" evidence="1">
    <location>
        <position position="203"/>
    </location>
</feature>
<dbReference type="Gene3D" id="3.40.50.1240">
    <property type="entry name" value="Phosphoglycerate mutase-like"/>
    <property type="match status" value="1"/>
</dbReference>
<dbReference type="SUPFAM" id="SSF53254">
    <property type="entry name" value="Phosphoglycerate mutase-like"/>
    <property type="match status" value="1"/>
</dbReference>
<dbReference type="PROSITE" id="PS50879">
    <property type="entry name" value="RNASE_H_1"/>
    <property type="match status" value="1"/>
</dbReference>
<dbReference type="Proteomes" id="UP000249886">
    <property type="component" value="Unassembled WGS sequence"/>
</dbReference>
<dbReference type="InterPro" id="IPR014636">
    <property type="entry name" value="RNaseH/PGlycerate_mutase"/>
</dbReference>
<dbReference type="Pfam" id="PF00300">
    <property type="entry name" value="His_Phos_1"/>
    <property type="match status" value="1"/>
</dbReference>
<dbReference type="GO" id="GO:0003676">
    <property type="term" value="F:nucleic acid binding"/>
    <property type="evidence" value="ECO:0007669"/>
    <property type="project" value="InterPro"/>
</dbReference>
<feature type="domain" description="RNase H type-1" evidence="4">
    <location>
        <begin position="1"/>
        <end position="135"/>
    </location>
</feature>
<dbReference type="InterPro" id="IPR013078">
    <property type="entry name" value="His_Pase_superF_clade-1"/>
</dbReference>
<evidence type="ECO:0000313" key="5">
    <source>
        <dbReference type="EMBL" id="SPW28293.1"/>
    </source>
</evidence>
<dbReference type="CDD" id="cd09279">
    <property type="entry name" value="RNase_HI_like"/>
    <property type="match status" value="1"/>
</dbReference>
<proteinExistence type="predicted"/>
<dbReference type="NCBIfam" id="NF005567">
    <property type="entry name" value="PRK07238.1"/>
    <property type="match status" value="1"/>
</dbReference>
<dbReference type="Pfam" id="PF13456">
    <property type="entry name" value="RVT_3"/>
    <property type="match status" value="1"/>
</dbReference>
<accession>A0A6H9XTJ5</accession>
<dbReference type="InterPro" id="IPR012337">
    <property type="entry name" value="RNaseH-like_sf"/>
</dbReference>
<gene>
    <name evidence="5" type="ORF">NCTC10254_01288</name>
</gene>
<dbReference type="GeneID" id="84574341"/>
<dbReference type="AlphaFoldDB" id="A0A6H9XTJ5"/>
<dbReference type="PANTHER" id="PTHR48100">
    <property type="entry name" value="BROAD-SPECIFICITY PHOSPHATASE YOR283W-RELATED"/>
    <property type="match status" value="1"/>
</dbReference>
<dbReference type="Gene3D" id="3.30.420.10">
    <property type="entry name" value="Ribonuclease H-like superfamily/Ribonuclease H"/>
    <property type="match status" value="1"/>
</dbReference>
<evidence type="ECO:0000256" key="1">
    <source>
        <dbReference type="PIRSR" id="PIRSR036922-1"/>
    </source>
</evidence>
<dbReference type="PIRSF" id="PIRSF036922">
    <property type="entry name" value="RNaseH_PGAM"/>
    <property type="match status" value="1"/>
</dbReference>
<dbReference type="CDD" id="cd07067">
    <property type="entry name" value="HP_PGM_like"/>
    <property type="match status" value="1"/>
</dbReference>
<dbReference type="InterPro" id="IPR029033">
    <property type="entry name" value="His_PPase_superfam"/>
</dbReference>
<evidence type="ECO:0000313" key="6">
    <source>
        <dbReference type="Proteomes" id="UP000249886"/>
    </source>
</evidence>
<dbReference type="RefSeq" id="WP_005526123.1">
    <property type="nucleotide sequence ID" value="NZ_CAUUEQ010000051.1"/>
</dbReference>
<dbReference type="SMART" id="SM00855">
    <property type="entry name" value="PGAM"/>
    <property type="match status" value="1"/>
</dbReference>
<dbReference type="InterPro" id="IPR036397">
    <property type="entry name" value="RNaseH_sf"/>
</dbReference>
<dbReference type="EMBL" id="UARK01000006">
    <property type="protein sequence ID" value="SPW28293.1"/>
    <property type="molecule type" value="Genomic_DNA"/>
</dbReference>
<dbReference type="InterPro" id="IPR002156">
    <property type="entry name" value="RNaseH_domain"/>
</dbReference>
<dbReference type="GO" id="GO:0004523">
    <property type="term" value="F:RNA-DNA hybrid ribonuclease activity"/>
    <property type="evidence" value="ECO:0007669"/>
    <property type="project" value="InterPro"/>
</dbReference>
<name>A0A6H9XTJ5_9CORY</name>
<evidence type="ECO:0000259" key="4">
    <source>
        <dbReference type="PROSITE" id="PS50879"/>
    </source>
</evidence>
<dbReference type="GO" id="GO:0005737">
    <property type="term" value="C:cytoplasm"/>
    <property type="evidence" value="ECO:0007669"/>
    <property type="project" value="TreeGrafter"/>
</dbReference>
<feature type="binding site" evidence="3">
    <location>
        <position position="254"/>
    </location>
    <ligand>
        <name>substrate</name>
    </ligand>
</feature>
<comment type="caution">
    <text evidence="5">The sequence shown here is derived from an EMBL/GenBank/DDBJ whole genome shotgun (WGS) entry which is preliminary data.</text>
</comment>
<reference evidence="5 6" key="1">
    <citation type="submission" date="2018-06" db="EMBL/GenBank/DDBJ databases">
        <authorList>
            <consortium name="Pathogen Informatics"/>
            <person name="Doyle S."/>
        </authorList>
    </citation>
    <scope>NUCLEOTIDE SEQUENCE [LARGE SCALE GENOMIC DNA]</scope>
    <source>
        <strain evidence="5 6">NCTC10254</strain>
    </source>
</reference>
<dbReference type="GO" id="GO:0016791">
    <property type="term" value="F:phosphatase activity"/>
    <property type="evidence" value="ECO:0007669"/>
    <property type="project" value="TreeGrafter"/>
</dbReference>
<organism evidence="5 6">
    <name type="scientific">Corynebacterium matruchotii</name>
    <dbReference type="NCBI Taxonomy" id="43768"/>
    <lineage>
        <taxon>Bacteria</taxon>
        <taxon>Bacillati</taxon>
        <taxon>Actinomycetota</taxon>
        <taxon>Actinomycetes</taxon>
        <taxon>Mycobacteriales</taxon>
        <taxon>Corynebacteriaceae</taxon>
        <taxon>Corynebacterium</taxon>
    </lineage>
</organism>
<dbReference type="InterPro" id="IPR050275">
    <property type="entry name" value="PGM_Phosphatase"/>
</dbReference>
<evidence type="ECO:0000256" key="3">
    <source>
        <dbReference type="PIRSR" id="PIRSR613078-2"/>
    </source>
</evidence>
<evidence type="ECO:0000256" key="2">
    <source>
        <dbReference type="PIRSR" id="PIRSR613078-1"/>
    </source>
</evidence>
<feature type="active site" description="Proton donor/acceptor" evidence="2">
    <location>
        <position position="278"/>
    </location>
</feature>